<dbReference type="InterPro" id="IPR034753">
    <property type="entry name" value="hSac2"/>
</dbReference>
<dbReference type="PROSITE" id="PS50275">
    <property type="entry name" value="SAC"/>
    <property type="match status" value="1"/>
</dbReference>
<dbReference type="PANTHER" id="PTHR45662:SF8">
    <property type="entry name" value="PHOSPHATIDYLINOSITIDE PHOSPHATASE SAC2"/>
    <property type="match status" value="1"/>
</dbReference>
<dbReference type="AlphaFoldDB" id="A0A2B4S7X6"/>
<gene>
    <name evidence="4" type="primary">INPP5F</name>
    <name evidence="4" type="ORF">AWC38_SpisGene9902</name>
</gene>
<sequence>MELFQAQDNFIILNGPDSLWCNRLDGRLQPRFGVDLGEAWSLKCRGIVYGVIGKIQFFPGADWRLIVISKQTRVGNLPGDHEVYRIDRIAVLTLSSSESPEFDLDPCEQHQNGGRARKIMGVGGGLAGTEKGLGQTWNKLKTAASTLKEKNIKDRDLKDKEKLERRFVEELQKMFNDSDSFYYSPTGDLTNTLQRQFSGKYSAADPVWKRCDKRFFWNHFMVKELLTSEDPLASKWATPIIQGYCKIEHCINTFQEEDADENAEKKVAPFPPEEFKLVVLSRRSIHRAGTRYRRRGVDDNGDVANFVETEQIICTSTHNVSFAQVRGSVPVYWSQPGYKYRPPPRLDRDEAETQFAFRKHFDHQLELYKTVAVINLVDQSGREKIISDVFMDNILAYNSPFLTYITFDFHEYCRGMRFENVSVLVESIPDVIKEVRYWWTDDKGIICDQRGVFRVNCMDCLDRTNVVQAALARYIMEQQLKKLGKQLPDQILPSSIRTAFQEMWASNGDAISRQYAGTAAMKGDFTRTGERRFTGVMKDGYNSANRYYLNRFKAAYRQTLIDVMLGNPVTEDIAALIAAMNKGPEEEQWTMEREECVAQLIQHCNQLLLADEEEYIGGWALVDPFYSTDGEVTQDQDVVLLLTYHAYYVASYDDEAERITQYERIALDDLEKIEIGFETTVKSKHLFIRIHRRYQGNSGYFHTLRTIQHRTAEDARSVLLSIADAFAAARASLDLGLKVTECRLDRKKTKIAPNVTQISSKSRLSTWSKPYMKVRSKSFVHDNKDDFSLASIRRTRLGSLPTSFSDSCLAKRGLNDEEVFDISCASAPQSCSSGSGSEDEDKVSGETDPMDYYDPEAAGSSQKEVAEDVEVSSKGKRSETEDLNDEEKSSSEATFVIGDDDTMNEEEAQNGVKPDSQREEGGGNSTESPSARFDVTVEEGAKSEGCHPVDVEGNDSIGFKREEMIGGNDQFDPIAKHEITNGHVSQAEDEENDDANASGMITGGSHYLQEKDQLILNEPSKPTKESGDKKEETVEHVNSSEKSVTGREDVSQLKQANGEVQAERCEASIEGLQVSYHGSGSPLKFGHSHSSVELGRMASTDGESNSEKSPERRRIGARFRNISVGNRVPKMNIFATAQARGRTLIPELRNKLSSFSQQVRSRSPRLNPRPRQSSENESNGHQKQTRKKCRTRIIEL</sequence>
<feature type="compositionally biased region" description="Low complexity" evidence="1">
    <location>
        <begin position="1160"/>
        <end position="1171"/>
    </location>
</feature>
<feature type="region of interest" description="Disordered" evidence="1">
    <location>
        <begin position="1153"/>
        <end position="1196"/>
    </location>
</feature>
<dbReference type="STRING" id="50429.A0A2B4S7X6"/>
<feature type="compositionally biased region" description="Basic and acidic residues" evidence="1">
    <location>
        <begin position="1105"/>
        <end position="1114"/>
    </location>
</feature>
<feature type="region of interest" description="Disordered" evidence="1">
    <location>
        <begin position="1075"/>
        <end position="1114"/>
    </location>
</feature>
<accession>A0A2B4S7X6</accession>
<dbReference type="InterPro" id="IPR022158">
    <property type="entry name" value="Inositol_phosphatase"/>
</dbReference>
<feature type="compositionally biased region" description="Acidic residues" evidence="1">
    <location>
        <begin position="898"/>
        <end position="908"/>
    </location>
</feature>
<dbReference type="PANTHER" id="PTHR45662">
    <property type="entry name" value="PHOSPHATIDYLINOSITIDE PHOSPHATASE SAC1"/>
    <property type="match status" value="1"/>
</dbReference>
<dbReference type="EMBL" id="LSMT01000150">
    <property type="protein sequence ID" value="PFX25486.1"/>
    <property type="molecule type" value="Genomic_DNA"/>
</dbReference>
<evidence type="ECO:0000313" key="5">
    <source>
        <dbReference type="Proteomes" id="UP000225706"/>
    </source>
</evidence>
<feature type="compositionally biased region" description="Basic and acidic residues" evidence="1">
    <location>
        <begin position="1021"/>
        <end position="1051"/>
    </location>
</feature>
<dbReference type="OrthoDB" id="405996at2759"/>
<dbReference type="GO" id="GO:0046856">
    <property type="term" value="P:phosphatidylinositol dephosphorylation"/>
    <property type="evidence" value="ECO:0007669"/>
    <property type="project" value="TreeGrafter"/>
</dbReference>
<evidence type="ECO:0000256" key="1">
    <source>
        <dbReference type="SAM" id="MobiDB-lite"/>
    </source>
</evidence>
<reference evidence="5" key="1">
    <citation type="journal article" date="2017" name="bioRxiv">
        <title>Comparative analysis of the genomes of Stylophora pistillata and Acropora digitifera provides evidence for extensive differences between species of corals.</title>
        <authorList>
            <person name="Voolstra C.R."/>
            <person name="Li Y."/>
            <person name="Liew Y.J."/>
            <person name="Baumgarten S."/>
            <person name="Zoccola D."/>
            <person name="Flot J.-F."/>
            <person name="Tambutte S."/>
            <person name="Allemand D."/>
            <person name="Aranda M."/>
        </authorList>
    </citation>
    <scope>NUCLEOTIDE SEQUENCE [LARGE SCALE GENOMIC DNA]</scope>
</reference>
<dbReference type="Pfam" id="PF02383">
    <property type="entry name" value="Syja_N"/>
    <property type="match status" value="1"/>
</dbReference>
<feature type="compositionally biased region" description="Low complexity" evidence="1">
    <location>
        <begin position="826"/>
        <end position="836"/>
    </location>
</feature>
<protein>
    <submittedName>
        <fullName evidence="4">Phosphatidylinositide phosphatase SAC2</fullName>
    </submittedName>
</protein>
<evidence type="ECO:0000313" key="4">
    <source>
        <dbReference type="EMBL" id="PFX25486.1"/>
    </source>
</evidence>
<feature type="domain" description="HSac2" evidence="3">
    <location>
        <begin position="591"/>
        <end position="756"/>
    </location>
</feature>
<dbReference type="PROSITE" id="PS51791">
    <property type="entry name" value="HSAC2"/>
    <property type="match status" value="1"/>
</dbReference>
<feature type="compositionally biased region" description="Basic residues" evidence="1">
    <location>
        <begin position="1183"/>
        <end position="1196"/>
    </location>
</feature>
<proteinExistence type="predicted"/>
<feature type="compositionally biased region" description="Basic and acidic residues" evidence="1">
    <location>
        <begin position="939"/>
        <end position="950"/>
    </location>
</feature>
<dbReference type="GO" id="GO:0043812">
    <property type="term" value="F:phosphatidylinositol-4-phosphate phosphatase activity"/>
    <property type="evidence" value="ECO:0007669"/>
    <property type="project" value="TreeGrafter"/>
</dbReference>
<dbReference type="GO" id="GO:2001135">
    <property type="term" value="P:regulation of endocytic recycling"/>
    <property type="evidence" value="ECO:0007669"/>
    <property type="project" value="TreeGrafter"/>
</dbReference>
<keyword evidence="5" id="KW-1185">Reference proteome</keyword>
<evidence type="ECO:0000259" key="2">
    <source>
        <dbReference type="PROSITE" id="PS50275"/>
    </source>
</evidence>
<dbReference type="GO" id="GO:0005769">
    <property type="term" value="C:early endosome"/>
    <property type="evidence" value="ECO:0007669"/>
    <property type="project" value="TreeGrafter"/>
</dbReference>
<feature type="region of interest" description="Disordered" evidence="1">
    <location>
        <begin position="978"/>
        <end position="1063"/>
    </location>
</feature>
<dbReference type="GO" id="GO:0045334">
    <property type="term" value="C:clathrin-coated endocytic vesicle"/>
    <property type="evidence" value="ECO:0007669"/>
    <property type="project" value="TreeGrafter"/>
</dbReference>
<comment type="caution">
    <text evidence="4">The sequence shown here is derived from an EMBL/GenBank/DDBJ whole genome shotgun (WGS) entry which is preliminary data.</text>
</comment>
<feature type="region of interest" description="Disordered" evidence="1">
    <location>
        <begin position="826"/>
        <end position="954"/>
    </location>
</feature>
<dbReference type="Proteomes" id="UP000225706">
    <property type="component" value="Unassembled WGS sequence"/>
</dbReference>
<dbReference type="InterPro" id="IPR002013">
    <property type="entry name" value="SAC_dom"/>
</dbReference>
<feature type="domain" description="SAC" evidence="2">
    <location>
        <begin position="172"/>
        <end position="517"/>
    </location>
</feature>
<evidence type="ECO:0000259" key="3">
    <source>
        <dbReference type="PROSITE" id="PS51791"/>
    </source>
</evidence>
<organism evidence="4 5">
    <name type="scientific">Stylophora pistillata</name>
    <name type="common">Smooth cauliflower coral</name>
    <dbReference type="NCBI Taxonomy" id="50429"/>
    <lineage>
        <taxon>Eukaryota</taxon>
        <taxon>Metazoa</taxon>
        <taxon>Cnidaria</taxon>
        <taxon>Anthozoa</taxon>
        <taxon>Hexacorallia</taxon>
        <taxon>Scleractinia</taxon>
        <taxon>Astrocoeniina</taxon>
        <taxon>Pocilloporidae</taxon>
        <taxon>Stylophora</taxon>
    </lineage>
</organism>
<dbReference type="Pfam" id="PF12456">
    <property type="entry name" value="hSac2"/>
    <property type="match status" value="1"/>
</dbReference>
<feature type="compositionally biased region" description="Basic and acidic residues" evidence="1">
    <location>
        <begin position="871"/>
        <end position="890"/>
    </location>
</feature>
<name>A0A2B4S7X6_STYPI</name>